<evidence type="ECO:0000313" key="1">
    <source>
        <dbReference type="EMBL" id="KAH7927907.1"/>
    </source>
</evidence>
<gene>
    <name evidence="1" type="ORF">BV22DRAFT_1005961</name>
</gene>
<comment type="caution">
    <text evidence="1">The sequence shown here is derived from an EMBL/GenBank/DDBJ whole genome shotgun (WGS) entry which is preliminary data.</text>
</comment>
<evidence type="ECO:0000313" key="2">
    <source>
        <dbReference type="Proteomes" id="UP000790709"/>
    </source>
</evidence>
<sequence length="504" mass="54059">MSGKKGGLSSVSLIFAYVIFRVSRVYVDLIYLGSCGTALFSDGYANGVIGSGIYRSLVLTRIYGAPALAANNYSNTLSSLAFAGTVVGMLSFGYVSDKIGRKFGMMTATGIVALFSGLSAASSGANHSFGGMLAMLSACRFLLGIGVGAEYPCGTVSASEQSEEEGISKNAQHRWLVLATNSVIDTGFVVSSFVPLVLYWIFGPNHLRAVWRLSLGLGVVPAVAVFFWRLRMEEPPRYQKDSMKNVRIPYRLVLKRYWKGLLGLSLAWFIYDFIVYPFSIFSSTITNTVTGGSDSLAVVFGWSVVIYLFYIPGTLLGAFFIDTLGPKTTMITGLLSQAVIGFIMSGLYSKLTEHVAAFAVVYGIFLSFGEFGPGNCLGVLAAKTGPTAVRGQYYGLAAAVGKIGAFVGTWVFPQIIDGFGGANTTKGNTGPFWIGSGLAILSALVTFFLVKPLSHDGMREEDEKFREYLEANGFDVSLMGLGSETASTTSEPENDFEEKEKSTV</sequence>
<protein>
    <submittedName>
        <fullName evidence="1">MFS general substrate transporter</fullName>
    </submittedName>
</protein>
<proteinExistence type="predicted"/>
<dbReference type="EMBL" id="MU266359">
    <property type="protein sequence ID" value="KAH7927907.1"/>
    <property type="molecule type" value="Genomic_DNA"/>
</dbReference>
<name>A0ACB8BR06_9AGAM</name>
<dbReference type="Proteomes" id="UP000790709">
    <property type="component" value="Unassembled WGS sequence"/>
</dbReference>
<accession>A0ACB8BR06</accession>
<keyword evidence="2" id="KW-1185">Reference proteome</keyword>
<reference evidence="1" key="1">
    <citation type="journal article" date="2021" name="New Phytol.">
        <title>Evolutionary innovations through gain and loss of genes in the ectomycorrhizal Boletales.</title>
        <authorList>
            <person name="Wu G."/>
            <person name="Miyauchi S."/>
            <person name="Morin E."/>
            <person name="Kuo A."/>
            <person name="Drula E."/>
            <person name="Varga T."/>
            <person name="Kohler A."/>
            <person name="Feng B."/>
            <person name="Cao Y."/>
            <person name="Lipzen A."/>
            <person name="Daum C."/>
            <person name="Hundley H."/>
            <person name="Pangilinan J."/>
            <person name="Johnson J."/>
            <person name="Barry K."/>
            <person name="LaButti K."/>
            <person name="Ng V."/>
            <person name="Ahrendt S."/>
            <person name="Min B."/>
            <person name="Choi I.G."/>
            <person name="Park H."/>
            <person name="Plett J.M."/>
            <person name="Magnuson J."/>
            <person name="Spatafora J.W."/>
            <person name="Nagy L.G."/>
            <person name="Henrissat B."/>
            <person name="Grigoriev I.V."/>
            <person name="Yang Z.L."/>
            <person name="Xu J."/>
            <person name="Martin F.M."/>
        </authorList>
    </citation>
    <scope>NUCLEOTIDE SEQUENCE</scope>
    <source>
        <strain evidence="1">KUC20120723A-06</strain>
    </source>
</reference>
<organism evidence="1 2">
    <name type="scientific">Leucogyrophana mollusca</name>
    <dbReference type="NCBI Taxonomy" id="85980"/>
    <lineage>
        <taxon>Eukaryota</taxon>
        <taxon>Fungi</taxon>
        <taxon>Dikarya</taxon>
        <taxon>Basidiomycota</taxon>
        <taxon>Agaricomycotina</taxon>
        <taxon>Agaricomycetes</taxon>
        <taxon>Agaricomycetidae</taxon>
        <taxon>Boletales</taxon>
        <taxon>Boletales incertae sedis</taxon>
        <taxon>Leucogyrophana</taxon>
    </lineage>
</organism>